<sequence>MEIEKAVKTGIVILDGGLDIAMIEVEDSNIVNETFIEAKTFSPAQGETEAVEYIGGPIIGSCVSEGVLNHKEPEPLKTSKATPLLQIELDNITSVPHVLYKGEEIKNKVRVDFSYLTGDEYGIKPIYIDIVAHREDGSVRAISHNQGAISINEKRLR</sequence>
<name>I2C879_BACAY</name>
<dbReference type="AlphaFoldDB" id="I2C879"/>
<organism evidence="1 2">
    <name type="scientific">Bacillus amyloliquefaciens (strain Y2)</name>
    <name type="common">Bacillus amyloliquefaciens subsp. plantarum (strain B9601-Y2)</name>
    <dbReference type="NCBI Taxonomy" id="1155777"/>
    <lineage>
        <taxon>Bacteria</taxon>
        <taxon>Bacillati</taxon>
        <taxon>Bacillota</taxon>
        <taxon>Bacilli</taxon>
        <taxon>Bacillales</taxon>
        <taxon>Bacillaceae</taxon>
        <taxon>Bacillus</taxon>
        <taxon>Bacillus amyloliquefaciens group</taxon>
    </lineage>
</organism>
<evidence type="ECO:0000313" key="2">
    <source>
        <dbReference type="Proteomes" id="UP000002878"/>
    </source>
</evidence>
<proteinExistence type="predicted"/>
<evidence type="ECO:0000313" key="1">
    <source>
        <dbReference type="EMBL" id="AFJ62853.1"/>
    </source>
</evidence>
<dbReference type="EMBL" id="CP003332">
    <property type="protein sequence ID" value="AFJ62853.1"/>
    <property type="molecule type" value="Genomic_DNA"/>
</dbReference>
<reference evidence="1 2" key="1">
    <citation type="journal article" date="2012" name="J. Biotechnol.">
        <title>Genome sequence of the plant growth promoting strain Bacillus amyloliquefaciens subsp. plantarum B9601-Y2 and expression of mersacidin and other secondary metabolites.</title>
        <authorList>
            <person name="He P."/>
            <person name="Hao K."/>
            <person name="Blom J."/>
            <person name="Ruckert C."/>
            <person name="Vater J."/>
            <person name="Mao Z."/>
            <person name="Wu Y."/>
            <person name="Hou M."/>
            <person name="He P."/>
            <person name="He Y."/>
            <person name="Borriss R."/>
        </authorList>
    </citation>
    <scope>NUCLEOTIDE SEQUENCE [LARGE SCALE GENOMIC DNA]</scope>
    <source>
        <strain evidence="1">Y2</strain>
    </source>
</reference>
<dbReference type="KEGG" id="bqy:MUS_2960"/>
<dbReference type="Proteomes" id="UP000002878">
    <property type="component" value="Chromosome"/>
</dbReference>
<gene>
    <name evidence="1" type="ORF">MUS_2960</name>
</gene>
<dbReference type="HOGENOM" id="CLU_1674350_0_0_9"/>
<dbReference type="PATRIC" id="fig|1126211.3.peg.2808"/>
<accession>I2C879</accession>
<protein>
    <submittedName>
        <fullName evidence="1">Uncharacterized protein</fullName>
    </submittedName>
</protein>